<reference evidence="5 6" key="1">
    <citation type="submission" date="2019-11" db="EMBL/GenBank/DDBJ databases">
        <title>Caenimonas koreensis gen. nov., sp. nov., isolated from activated sludge.</title>
        <authorList>
            <person name="Seung H.R."/>
        </authorList>
    </citation>
    <scope>NUCLEOTIDE SEQUENCE [LARGE SCALE GENOMIC DNA]</scope>
    <source>
        <strain evidence="5 6">EMB320</strain>
    </source>
</reference>
<evidence type="ECO:0000313" key="6">
    <source>
        <dbReference type="Proteomes" id="UP000487350"/>
    </source>
</evidence>
<evidence type="ECO:0000256" key="2">
    <source>
        <dbReference type="ARBA" id="ARBA00022553"/>
    </source>
</evidence>
<comment type="caution">
    <text evidence="5">The sequence shown here is derived from an EMBL/GenBank/DDBJ whole genome shotgun (WGS) entry which is preliminary data.</text>
</comment>
<organism evidence="5 6">
    <name type="scientific">Caenimonas koreensis DSM 17982</name>
    <dbReference type="NCBI Taxonomy" id="1121255"/>
    <lineage>
        <taxon>Bacteria</taxon>
        <taxon>Pseudomonadati</taxon>
        <taxon>Pseudomonadota</taxon>
        <taxon>Betaproteobacteria</taxon>
        <taxon>Burkholderiales</taxon>
        <taxon>Comamonadaceae</taxon>
        <taxon>Caenimonas</taxon>
    </lineage>
</organism>
<keyword evidence="3" id="KW-0325">Glycoprotein</keyword>
<evidence type="ECO:0000256" key="1">
    <source>
        <dbReference type="ARBA" id="ARBA00009191"/>
    </source>
</evidence>
<dbReference type="GO" id="GO:0016787">
    <property type="term" value="F:hydrolase activity"/>
    <property type="evidence" value="ECO:0007669"/>
    <property type="project" value="TreeGrafter"/>
</dbReference>
<dbReference type="Pfam" id="PF20067">
    <property type="entry name" value="SSL_N"/>
    <property type="match status" value="1"/>
</dbReference>
<dbReference type="InterPro" id="IPR011042">
    <property type="entry name" value="6-blade_b-propeller_TolB-like"/>
</dbReference>
<name>A0A844AR15_9BURK</name>
<dbReference type="Gene3D" id="2.120.10.30">
    <property type="entry name" value="TolB, C-terminal domain"/>
    <property type="match status" value="1"/>
</dbReference>
<dbReference type="InterPro" id="IPR018119">
    <property type="entry name" value="Strictosidine_synth_cons-reg"/>
</dbReference>
<proteinExistence type="inferred from homology"/>
<dbReference type="Proteomes" id="UP000487350">
    <property type="component" value="Unassembled WGS sequence"/>
</dbReference>
<dbReference type="PANTHER" id="PTHR10426:SF88">
    <property type="entry name" value="ADIPOCYTE PLASMA MEMBRANE-ASSOCIATED PROTEIN HEMOMUCIN-RELATED"/>
    <property type="match status" value="1"/>
</dbReference>
<keyword evidence="2" id="KW-0597">Phosphoprotein</keyword>
<gene>
    <name evidence="5" type="ORF">GHT07_05110</name>
</gene>
<dbReference type="AlphaFoldDB" id="A0A844AR15"/>
<keyword evidence="6" id="KW-1185">Reference proteome</keyword>
<dbReference type="Pfam" id="PF03088">
    <property type="entry name" value="Str_synth"/>
    <property type="match status" value="1"/>
</dbReference>
<comment type="similarity">
    <text evidence="1">Belongs to the strictosidine synthase family.</text>
</comment>
<evidence type="ECO:0000259" key="4">
    <source>
        <dbReference type="Pfam" id="PF03088"/>
    </source>
</evidence>
<dbReference type="RefSeq" id="WP_153583987.1">
    <property type="nucleotide sequence ID" value="NZ_WJBU01000004.1"/>
</dbReference>
<dbReference type="EMBL" id="WJBU01000004">
    <property type="protein sequence ID" value="MRD46645.1"/>
    <property type="molecule type" value="Genomic_DNA"/>
</dbReference>
<protein>
    <submittedName>
        <fullName evidence="5">SMP-30/gluconolactonase/LRE family protein</fullName>
    </submittedName>
</protein>
<accession>A0A844AR15</accession>
<dbReference type="SUPFAM" id="SSF63829">
    <property type="entry name" value="Calcium-dependent phosphotriesterase"/>
    <property type="match status" value="1"/>
</dbReference>
<evidence type="ECO:0000313" key="5">
    <source>
        <dbReference type="EMBL" id="MRD46645.1"/>
    </source>
</evidence>
<dbReference type="OrthoDB" id="9775406at2"/>
<dbReference type="PANTHER" id="PTHR10426">
    <property type="entry name" value="STRICTOSIDINE SYNTHASE-RELATED"/>
    <property type="match status" value="1"/>
</dbReference>
<evidence type="ECO:0000256" key="3">
    <source>
        <dbReference type="ARBA" id="ARBA00023180"/>
    </source>
</evidence>
<feature type="domain" description="Strictosidine synthase conserved region" evidence="4">
    <location>
        <begin position="148"/>
        <end position="237"/>
    </location>
</feature>
<sequence>MKRILAALGFVVVTLVAYFALWPVPIEPIAWPAPAMPGYTGAFATNQRLASLKQIDLKGESGPEHLALGRDGKLYTAVSSGNILRMNADGTGLEVFARPGGRILGFDFDAAGNLIGADAERGLVSVAPDGKVTVLADAVDGDAIRYADAVAVARNGKIYFSDASTRFGPRTHGGVFEASVLEILEGGATGRVLEYDPATKKTRTIAKGFAFSNGVALSQDERSLFVSDTGRYRIWKVDIAGSEGAKVFMENLPGYPDNLMRGSDGKIWVGLVKPRTADNDNLSGKPFLRKLVLRLPRALWPLPKEYGHVFAFTEDGKVVASLQDPAAAYPEATGVTEVGDRLYIQNLHSRTLGWMAR</sequence>